<organism evidence="1 2">
    <name type="scientific">Russula earlei</name>
    <dbReference type="NCBI Taxonomy" id="71964"/>
    <lineage>
        <taxon>Eukaryota</taxon>
        <taxon>Fungi</taxon>
        <taxon>Dikarya</taxon>
        <taxon>Basidiomycota</taxon>
        <taxon>Agaricomycotina</taxon>
        <taxon>Agaricomycetes</taxon>
        <taxon>Russulales</taxon>
        <taxon>Russulaceae</taxon>
        <taxon>Russula</taxon>
    </lineage>
</organism>
<dbReference type="Proteomes" id="UP001207468">
    <property type="component" value="Unassembled WGS sequence"/>
</dbReference>
<accession>A0ACC0UNX8</accession>
<protein>
    <submittedName>
        <fullName evidence="1">P-loop containing nucleoside triphosphate hydrolase protein</fullName>
    </submittedName>
</protein>
<sequence>MLWSAPRRPWTIRLCCLSRFLTLQLQPPQASPLILRPYQEICLKACLDAHSSGASRIGVSLPTGAGKTAVFISLLSSLEPKDSRPGATRSLVIVNSIELAKQATAQARRLRPDWIVEIEQGHHKATGHADLTVATYQTLLESDRLHKFSPQSFKAVVVDEAHHAAAPSYRRILSFFHPEVQCPENRTHPRTAQDAVPIFGFSATFSRHDGLALGSVFERIVYHRDFLDMIKEQWLCNLRFTTVKANIDLNNVTISTRTGDFNPSSLAHVINTETINKLVVKTWLDRAAKDRKSTIVFAVNVSHVRDLTKTFQLAGIDARFIYAGTPTTERNALIDSFKAGVFPVLVNCALLTEGADIPNVDCIVIARPTKSRNVFLQMIGRGMRLSPDTGKQDCHVIDFVDLTNSVVGIVSAPTLLGLNPDAVVDDVTIQDLETRADTANRESSTATLTTPYPTGYSDLSVPDPKSVTYIDYDNPFVLLNQIMRASPPMVKLSKNGWVDCGEGIHVLECLGKGHIRIEPVLDDAGDHFHAHYTPSIHPQTASALNISRFQTNRKILDANNLGDAIRGCDKYAAEKVLRGPISRALLRTAKWRQAPASPAQTSLVAKRWGYVNKVVQNIRGTSDNGDSLLPERLRNLTKGEAAYIITRLRHGGQRRYIKKTATHQKLLAAEAKEMQRRAREHVRVGPLVSDLQNTDVSSRGKSP</sequence>
<gene>
    <name evidence="1" type="ORF">F5148DRAFT_656559</name>
</gene>
<keyword evidence="2" id="KW-1185">Reference proteome</keyword>
<keyword evidence="1" id="KW-0378">Hydrolase</keyword>
<evidence type="ECO:0000313" key="1">
    <source>
        <dbReference type="EMBL" id="KAI9512926.1"/>
    </source>
</evidence>
<proteinExistence type="predicted"/>
<comment type="caution">
    <text evidence="1">The sequence shown here is derived from an EMBL/GenBank/DDBJ whole genome shotgun (WGS) entry which is preliminary data.</text>
</comment>
<reference evidence="1" key="1">
    <citation type="submission" date="2021-03" db="EMBL/GenBank/DDBJ databases">
        <title>Evolutionary priming and transition to the ectomycorrhizal habit in an iconic lineage of mushroom-forming fungi: is preadaptation a requirement?</title>
        <authorList>
            <consortium name="DOE Joint Genome Institute"/>
            <person name="Looney B.P."/>
            <person name="Miyauchi S."/>
            <person name="Morin E."/>
            <person name="Drula E."/>
            <person name="Courty P.E."/>
            <person name="Chicoki N."/>
            <person name="Fauchery L."/>
            <person name="Kohler A."/>
            <person name="Kuo A."/>
            <person name="LaButti K."/>
            <person name="Pangilinan J."/>
            <person name="Lipzen A."/>
            <person name="Riley R."/>
            <person name="Andreopoulos W."/>
            <person name="He G."/>
            <person name="Johnson J."/>
            <person name="Barry K.W."/>
            <person name="Grigoriev I.V."/>
            <person name="Nagy L."/>
            <person name="Hibbett D."/>
            <person name="Henrissat B."/>
            <person name="Matheny P.B."/>
            <person name="Labbe J."/>
            <person name="Martin A.F."/>
        </authorList>
    </citation>
    <scope>NUCLEOTIDE SEQUENCE</scope>
    <source>
        <strain evidence="1">BPL698</strain>
    </source>
</reference>
<evidence type="ECO:0000313" key="2">
    <source>
        <dbReference type="Proteomes" id="UP001207468"/>
    </source>
</evidence>
<name>A0ACC0UNX8_9AGAM</name>
<dbReference type="EMBL" id="JAGFNK010000005">
    <property type="protein sequence ID" value="KAI9512926.1"/>
    <property type="molecule type" value="Genomic_DNA"/>
</dbReference>